<comment type="similarity">
    <text evidence="1">Belongs to the LDH2/MDH2 oxidoreductase family.</text>
</comment>
<dbReference type="AlphaFoldDB" id="A0A382JSK7"/>
<evidence type="ECO:0008006" key="4">
    <source>
        <dbReference type="Google" id="ProtNLM"/>
    </source>
</evidence>
<evidence type="ECO:0000313" key="3">
    <source>
        <dbReference type="EMBL" id="SVC15080.1"/>
    </source>
</evidence>
<dbReference type="InterPro" id="IPR043144">
    <property type="entry name" value="Mal/L-sulf/L-lact_DH-like_ah"/>
</dbReference>
<protein>
    <recommendedName>
        <fullName evidence="4">Malate/lactate/ureidoglycolate dehydrogenase</fullName>
    </recommendedName>
</protein>
<feature type="non-terminal residue" evidence="3">
    <location>
        <position position="180"/>
    </location>
</feature>
<keyword evidence="2" id="KW-0560">Oxidoreductase</keyword>
<dbReference type="InterPro" id="IPR036111">
    <property type="entry name" value="Mal/L-sulfo/L-lacto_DH-like_sf"/>
</dbReference>
<name>A0A382JSK7_9ZZZZ</name>
<dbReference type="EMBL" id="UINC01076169">
    <property type="protein sequence ID" value="SVC15080.1"/>
    <property type="molecule type" value="Genomic_DNA"/>
</dbReference>
<gene>
    <name evidence="3" type="ORF">METZ01_LOCUS267934</name>
</gene>
<evidence type="ECO:0000256" key="1">
    <source>
        <dbReference type="ARBA" id="ARBA00006056"/>
    </source>
</evidence>
<dbReference type="SUPFAM" id="SSF89733">
    <property type="entry name" value="L-sulfolactate dehydrogenase-like"/>
    <property type="match status" value="1"/>
</dbReference>
<organism evidence="3">
    <name type="scientific">marine metagenome</name>
    <dbReference type="NCBI Taxonomy" id="408172"/>
    <lineage>
        <taxon>unclassified sequences</taxon>
        <taxon>metagenomes</taxon>
        <taxon>ecological metagenomes</taxon>
    </lineage>
</organism>
<proteinExistence type="inferred from homology"/>
<dbReference type="InterPro" id="IPR043143">
    <property type="entry name" value="Mal/L-sulf/L-lact_DH-like_NADP"/>
</dbReference>
<dbReference type="PANTHER" id="PTHR11091">
    <property type="entry name" value="OXIDOREDUCTASE-RELATED"/>
    <property type="match status" value="1"/>
</dbReference>
<dbReference type="InterPro" id="IPR003767">
    <property type="entry name" value="Malate/L-lactate_DH-like"/>
</dbReference>
<accession>A0A382JSK7</accession>
<dbReference type="Pfam" id="PF02615">
    <property type="entry name" value="Ldh_2"/>
    <property type="match status" value="1"/>
</dbReference>
<reference evidence="3" key="1">
    <citation type="submission" date="2018-05" db="EMBL/GenBank/DDBJ databases">
        <authorList>
            <person name="Lanie J.A."/>
            <person name="Ng W.-L."/>
            <person name="Kazmierczak K.M."/>
            <person name="Andrzejewski T.M."/>
            <person name="Davidsen T.M."/>
            <person name="Wayne K.J."/>
            <person name="Tettelin H."/>
            <person name="Glass J.I."/>
            <person name="Rusch D."/>
            <person name="Podicherti R."/>
            <person name="Tsui H.-C.T."/>
            <person name="Winkler M.E."/>
        </authorList>
    </citation>
    <scope>NUCLEOTIDE SEQUENCE</scope>
</reference>
<sequence>MLIDAERLTIFASQIFRALGVSADRADTVACHLVEANLKGHDSHGVGMIPNYVYGAQKGYLNVNQDAQLVQDSGAVLLFDNNYGFGQVVGQQSTELAIERARSHGMVCAGARNNYHLGRIGTYGELVADAGLISVHFVNVVGHPPFVSPWGGRDKRMQTNPFCCAIPTDGEPIILDMATS</sequence>
<dbReference type="Gene3D" id="1.10.1530.10">
    <property type="match status" value="1"/>
</dbReference>
<dbReference type="Gene3D" id="3.30.1370.60">
    <property type="entry name" value="Hypothetical oxidoreductase yiak, domain 2"/>
    <property type="match status" value="1"/>
</dbReference>
<evidence type="ECO:0000256" key="2">
    <source>
        <dbReference type="ARBA" id="ARBA00023002"/>
    </source>
</evidence>
<dbReference type="GO" id="GO:0016491">
    <property type="term" value="F:oxidoreductase activity"/>
    <property type="evidence" value="ECO:0007669"/>
    <property type="project" value="UniProtKB-KW"/>
</dbReference>
<dbReference type="PANTHER" id="PTHR11091:SF0">
    <property type="entry name" value="MALATE DEHYDROGENASE"/>
    <property type="match status" value="1"/>
</dbReference>